<accession>A0A5K1V508</accession>
<dbReference type="VEuPathDB" id="AmoebaDB:EHI7A_014700"/>
<dbReference type="OMA" id="WCKNGAF"/>
<dbReference type="VEuPathDB" id="AmoebaDB:KM1_027900"/>
<sequence length="195" mass="22031">MFFILLIATCFAEKIMITEKMGVNQLPVEYKIIDTSVCYIDDSKGNEYIKYSTSASGQCTKTEYSDSSCLTMKKTEFVSGIVTPFSGNLPTYIAYTTKDLKSCPNTFNENAPIIRKYITSNCYFDSDDSYNSKRHGIKDGQIVTVKFKDAQCTDSGRIDDYDEECGRCDDGEYTWCKDGAFSIVSIIALMLFFLF</sequence>
<evidence type="ECO:0000313" key="1">
    <source>
        <dbReference type="EMBL" id="GAT94450.1"/>
    </source>
</evidence>
<proteinExistence type="predicted"/>
<evidence type="ECO:0000313" key="2">
    <source>
        <dbReference type="Proteomes" id="UP000078387"/>
    </source>
</evidence>
<dbReference type="VEuPathDB" id="AmoebaDB:EHI_065710"/>
<protein>
    <submittedName>
        <fullName evidence="1">Uncharacterized protein</fullName>
    </submittedName>
</protein>
<name>A0A5K1V508_ENTHI</name>
<dbReference type="Proteomes" id="UP000078387">
    <property type="component" value="Unassembled WGS sequence"/>
</dbReference>
<dbReference type="AlphaFoldDB" id="A0A5K1V508"/>
<comment type="caution">
    <text evidence="1">The sequence shown here is derived from an EMBL/GenBank/DDBJ whole genome shotgun (WGS) entry which is preliminary data.</text>
</comment>
<dbReference type="VEuPathDB" id="AmoebaDB:EHI8A_008470"/>
<dbReference type="EMBL" id="BDEQ01000001">
    <property type="protein sequence ID" value="GAT94450.1"/>
    <property type="molecule type" value="Genomic_DNA"/>
</dbReference>
<gene>
    <name evidence="1" type="ORF">CL6EHI_065710</name>
</gene>
<organism evidence="1 2">
    <name type="scientific">Entamoeba histolytica</name>
    <dbReference type="NCBI Taxonomy" id="5759"/>
    <lineage>
        <taxon>Eukaryota</taxon>
        <taxon>Amoebozoa</taxon>
        <taxon>Evosea</taxon>
        <taxon>Archamoebae</taxon>
        <taxon>Mastigamoebida</taxon>
        <taxon>Entamoebidae</taxon>
        <taxon>Entamoeba</taxon>
    </lineage>
</organism>
<reference evidence="1 2" key="1">
    <citation type="submission" date="2016-05" db="EMBL/GenBank/DDBJ databases">
        <title>First whole genome sequencing of Entamoeba histolytica HM1:IMSS-clone-6.</title>
        <authorList>
            <person name="Mukherjee Avik.K."/>
            <person name="Izumyama S."/>
            <person name="Nakada-Tsukui K."/>
            <person name="Nozaki T."/>
        </authorList>
    </citation>
    <scope>NUCLEOTIDE SEQUENCE [LARGE SCALE GENOMIC DNA]</scope>
    <source>
        <strain evidence="1 2">HM1:IMSS clone 6</strain>
    </source>
</reference>